<dbReference type="Proteomes" id="UP000076798">
    <property type="component" value="Unassembled WGS sequence"/>
</dbReference>
<organism evidence="2 3">
    <name type="scientific">Sistotremastrum suecicum HHB10207 ss-3</name>
    <dbReference type="NCBI Taxonomy" id="1314776"/>
    <lineage>
        <taxon>Eukaryota</taxon>
        <taxon>Fungi</taxon>
        <taxon>Dikarya</taxon>
        <taxon>Basidiomycota</taxon>
        <taxon>Agaricomycotina</taxon>
        <taxon>Agaricomycetes</taxon>
        <taxon>Sistotremastrales</taxon>
        <taxon>Sistotremastraceae</taxon>
        <taxon>Sistotremastrum</taxon>
    </lineage>
</organism>
<feature type="compositionally biased region" description="Polar residues" evidence="1">
    <location>
        <begin position="308"/>
        <end position="326"/>
    </location>
</feature>
<feature type="compositionally biased region" description="Basic residues" evidence="1">
    <location>
        <begin position="186"/>
        <end position="211"/>
    </location>
</feature>
<dbReference type="AlphaFoldDB" id="A0A166BCS8"/>
<protein>
    <submittedName>
        <fullName evidence="2">Uncharacterized protein</fullName>
    </submittedName>
</protein>
<feature type="compositionally biased region" description="Basic and acidic residues" evidence="1">
    <location>
        <begin position="450"/>
        <end position="459"/>
    </location>
</feature>
<evidence type="ECO:0000313" key="2">
    <source>
        <dbReference type="EMBL" id="KZT36232.1"/>
    </source>
</evidence>
<feature type="region of interest" description="Disordered" evidence="1">
    <location>
        <begin position="1"/>
        <end position="504"/>
    </location>
</feature>
<dbReference type="EMBL" id="KV428113">
    <property type="protein sequence ID" value="KZT36232.1"/>
    <property type="molecule type" value="Genomic_DNA"/>
</dbReference>
<accession>A0A166BCS8</accession>
<name>A0A166BCS8_9AGAM</name>
<evidence type="ECO:0000256" key="1">
    <source>
        <dbReference type="SAM" id="MobiDB-lite"/>
    </source>
</evidence>
<dbReference type="STRING" id="1314776.A0A166BCS8"/>
<evidence type="ECO:0000313" key="3">
    <source>
        <dbReference type="Proteomes" id="UP000076798"/>
    </source>
</evidence>
<feature type="compositionally biased region" description="Acidic residues" evidence="1">
    <location>
        <begin position="172"/>
        <end position="182"/>
    </location>
</feature>
<feature type="compositionally biased region" description="Basic and acidic residues" evidence="1">
    <location>
        <begin position="399"/>
        <end position="408"/>
    </location>
</feature>
<reference evidence="2 3" key="1">
    <citation type="journal article" date="2016" name="Mol. Biol. Evol.">
        <title>Comparative Genomics of Early-Diverging Mushroom-Forming Fungi Provides Insights into the Origins of Lignocellulose Decay Capabilities.</title>
        <authorList>
            <person name="Nagy L.G."/>
            <person name="Riley R."/>
            <person name="Tritt A."/>
            <person name="Adam C."/>
            <person name="Daum C."/>
            <person name="Floudas D."/>
            <person name="Sun H."/>
            <person name="Yadav J.S."/>
            <person name="Pangilinan J."/>
            <person name="Larsson K.H."/>
            <person name="Matsuura K."/>
            <person name="Barry K."/>
            <person name="Labutti K."/>
            <person name="Kuo R."/>
            <person name="Ohm R.A."/>
            <person name="Bhattacharya S.S."/>
            <person name="Shirouzu T."/>
            <person name="Yoshinaga Y."/>
            <person name="Martin F.M."/>
            <person name="Grigoriev I.V."/>
            <person name="Hibbett D.S."/>
        </authorList>
    </citation>
    <scope>NUCLEOTIDE SEQUENCE [LARGE SCALE GENOMIC DNA]</scope>
    <source>
        <strain evidence="2 3">HHB10207 ss-3</strain>
    </source>
</reference>
<gene>
    <name evidence="2" type="ORF">SISSUDRAFT_1130508</name>
</gene>
<sequence>MMDRETAQMQRAQSQQARTRDRGGIFKPSEHNPFLSLLMNRKVSGQSPSPQKDEDEIERVREKKNKKKTPTPDAPSRRKSSRPPSSPTRAPDNHASTSAQKPSKTPKKSTKHSISLASHPPRLEVADTEAEDNISESGTVTSERSAHPRKAKGSKTSKPASSKTLKRSREPSEEDDDLELDDSPSPKKRTKTTKSKPSSKSKSKPKPKPKPKSADTKSKRKKTPTVSSDSEPEPPPPPPAENRDKGVLSTILEEDEYPSLAPPKTPAPAPAPAPAQNALLKFAQIVRRNSGGSAVSVSPSPPPPPPSQATFLSLDSTSEGNVTANSGVLERRSKPASKQLSTAKGIKTRDVQTPLAEPELDEPPSPPLKGSAINTKSKSRVKKPAPKPASENLSDDEPESRVYIDKTKARAKKRKVPDSDSSTDNDEERPEKKKKPTRATVKSNGPKNISEPKEKDKNRSTAQPKSKRRHDENTPPDSSLSLSLDSSREALKPSKTQTSKTSSDIRVPLAVQIVRNKPRMTMMLVPDGDSADELDFLSAR</sequence>
<feature type="compositionally biased region" description="Basic and acidic residues" evidence="1">
    <location>
        <begin position="18"/>
        <end position="30"/>
    </location>
</feature>
<proteinExistence type="predicted"/>
<feature type="compositionally biased region" description="Low complexity" evidence="1">
    <location>
        <begin position="7"/>
        <end position="17"/>
    </location>
</feature>
<dbReference type="OrthoDB" id="3047765at2759"/>
<feature type="compositionally biased region" description="Pro residues" evidence="1">
    <location>
        <begin position="260"/>
        <end position="273"/>
    </location>
</feature>
<keyword evidence="3" id="KW-1185">Reference proteome</keyword>
<feature type="compositionally biased region" description="Low complexity" evidence="1">
    <location>
        <begin position="493"/>
        <end position="502"/>
    </location>
</feature>